<keyword evidence="11" id="KW-0040">ANK repeat</keyword>
<comment type="caution">
    <text evidence="16">The sequence shown here is derived from an EMBL/GenBank/DDBJ whole genome shotgun (WGS) entry which is preliminary data.</text>
</comment>
<dbReference type="Pfam" id="PF18716">
    <property type="entry name" value="VATC"/>
    <property type="match status" value="1"/>
</dbReference>
<comment type="subcellular location">
    <subcellularLocation>
        <location evidence="1">Cytoplasm</location>
    </subcellularLocation>
</comment>
<feature type="compositionally biased region" description="Basic and acidic residues" evidence="14">
    <location>
        <begin position="425"/>
        <end position="435"/>
    </location>
</feature>
<keyword evidence="7 13" id="KW-0255">Endonuclease</keyword>
<evidence type="ECO:0000256" key="8">
    <source>
        <dbReference type="ARBA" id="ARBA00022771"/>
    </source>
</evidence>
<feature type="compositionally biased region" description="Basic and acidic residues" evidence="14">
    <location>
        <begin position="572"/>
        <end position="590"/>
    </location>
</feature>
<feature type="compositionally biased region" description="Basic residues" evidence="14">
    <location>
        <begin position="415"/>
        <end position="424"/>
    </location>
</feature>
<dbReference type="Gene3D" id="1.25.40.20">
    <property type="entry name" value="Ankyrin repeat-containing domain"/>
    <property type="match status" value="1"/>
</dbReference>
<evidence type="ECO:0000256" key="5">
    <source>
        <dbReference type="ARBA" id="ARBA00022723"/>
    </source>
</evidence>
<evidence type="ECO:0000256" key="9">
    <source>
        <dbReference type="ARBA" id="ARBA00022801"/>
    </source>
</evidence>
<keyword evidence="6" id="KW-0677">Repeat</keyword>
<dbReference type="InterPro" id="IPR041175">
    <property type="entry name" value="VLRF1/Vms1"/>
</dbReference>
<feature type="region of interest" description="Disordered" evidence="14">
    <location>
        <begin position="556"/>
        <end position="590"/>
    </location>
</feature>
<dbReference type="Pfam" id="PF18826">
    <property type="entry name" value="bVLRF1"/>
    <property type="match status" value="1"/>
</dbReference>
<keyword evidence="12" id="KW-0175">Coiled coil</keyword>
<gene>
    <name evidence="16" type="ORF">LSTR_LSTR010665</name>
</gene>
<feature type="compositionally biased region" description="Polar residues" evidence="14">
    <location>
        <begin position="222"/>
        <end position="238"/>
    </location>
</feature>
<feature type="region of interest" description="Disordered" evidence="14">
    <location>
        <begin position="387"/>
        <end position="435"/>
    </location>
</feature>
<dbReference type="EMBL" id="QKKF02026142">
    <property type="protein sequence ID" value="RZF36554.1"/>
    <property type="molecule type" value="Genomic_DNA"/>
</dbReference>
<feature type="region of interest" description="Disordered" evidence="14">
    <location>
        <begin position="96"/>
        <end position="129"/>
    </location>
</feature>
<proteinExistence type="inferred from homology"/>
<accession>A0A482WSM5</accession>
<evidence type="ECO:0000256" key="2">
    <source>
        <dbReference type="ARBA" id="ARBA00009262"/>
    </source>
</evidence>
<keyword evidence="4 13" id="KW-0540">Nuclease</keyword>
<feature type="compositionally biased region" description="Polar residues" evidence="14">
    <location>
        <begin position="390"/>
        <end position="410"/>
    </location>
</feature>
<evidence type="ECO:0000256" key="3">
    <source>
        <dbReference type="ARBA" id="ARBA00022490"/>
    </source>
</evidence>
<dbReference type="InterPro" id="IPR041540">
    <property type="entry name" value="VATC"/>
</dbReference>
<feature type="domain" description="VLRF1" evidence="15">
    <location>
        <begin position="182"/>
        <end position="324"/>
    </location>
</feature>
<keyword evidence="5" id="KW-0479">Metal-binding</keyword>
<name>A0A482WSM5_LAOST</name>
<sequence>MELRTLSIYSETYNELLSGIRVSQFMKTKQPSNVTVNDVSSTVVPPVDNAEFQKKSCSFCKVEFQDILSQRQHYKLDWHRYNLKLNLKQRKPITEEDFTTKADEDDVSSISGSETESEDDSEPSTVVKGADDIGDLITRRMRMIFENSKGNYLSFSRCWLTDKKDQLQSDLELITTVKKLPHCSQIFVVMLGGGHFAASIFKKNEVIQHKTFHSYTVRAKQGGSQSMKDNKQSASKSAGASLRRYNERSLMQHVQEILANWSKDIAACHFIFIRAVGPNNQSILFSGKQASLQKTDARIRKIPFPTRRATFNETRRVHSLLTSIDVYESETVFQNKFLGWSLKADLEFEIKEKPAVKPPKAKPFNKSKPATLEDSISKSVAQLDIKSDNSEQLSGTENLELSSSEVTTVEQGDKKKVRKKKKKKPEKEPESEPEPHILNFRVNILTSCASGNVDSLREILDSKEDNISGEEVVVAMNQMTTDNLTLLQFAAKNSFNEMVYLILLNGGDPCAKNAKSMTAYDFATEKETRNVFRRFMGDYPDRYDYSKSHIPSALTDDAKERQKAVKKAKRMREKERKKADEPRRNEIAEQKRFLQLDDREKRALAAERRIQASLGKSGKDLVLLRCYRCAINITGKVPFHYENFNFCSMQCLKEHRQSNQSSSNEISR</sequence>
<evidence type="ECO:0000313" key="17">
    <source>
        <dbReference type="Proteomes" id="UP000291343"/>
    </source>
</evidence>
<dbReference type="GO" id="GO:0004519">
    <property type="term" value="F:endonuclease activity"/>
    <property type="evidence" value="ECO:0007669"/>
    <property type="project" value="UniProtKB-KW"/>
</dbReference>
<evidence type="ECO:0000256" key="10">
    <source>
        <dbReference type="ARBA" id="ARBA00022833"/>
    </source>
</evidence>
<dbReference type="AlphaFoldDB" id="A0A482WSM5"/>
<dbReference type="PANTHER" id="PTHR16036">
    <property type="entry name" value="ANKYRIN REPEAT AND ZINC FINGER DOMAIN-CONTAINING PROTEIN 1"/>
    <property type="match status" value="1"/>
</dbReference>
<evidence type="ECO:0000256" key="11">
    <source>
        <dbReference type="ARBA" id="ARBA00023043"/>
    </source>
</evidence>
<dbReference type="OrthoDB" id="429841at2759"/>
<dbReference type="GO" id="GO:0008270">
    <property type="term" value="F:zinc ion binding"/>
    <property type="evidence" value="ECO:0007669"/>
    <property type="project" value="UniProtKB-KW"/>
</dbReference>
<evidence type="ECO:0000256" key="1">
    <source>
        <dbReference type="ARBA" id="ARBA00004496"/>
    </source>
</evidence>
<dbReference type="GO" id="GO:0036503">
    <property type="term" value="P:ERAD pathway"/>
    <property type="evidence" value="ECO:0007669"/>
    <property type="project" value="TreeGrafter"/>
</dbReference>
<reference evidence="16 17" key="1">
    <citation type="journal article" date="2017" name="Gigascience">
        <title>Genome sequence of the small brown planthopper, Laodelphax striatellus.</title>
        <authorList>
            <person name="Zhu J."/>
            <person name="Jiang F."/>
            <person name="Wang X."/>
            <person name="Yang P."/>
            <person name="Bao Y."/>
            <person name="Zhao W."/>
            <person name="Wang W."/>
            <person name="Lu H."/>
            <person name="Wang Q."/>
            <person name="Cui N."/>
            <person name="Li J."/>
            <person name="Chen X."/>
            <person name="Luo L."/>
            <person name="Yu J."/>
            <person name="Kang L."/>
            <person name="Cui F."/>
        </authorList>
    </citation>
    <scope>NUCLEOTIDE SEQUENCE [LARGE SCALE GENOMIC DNA]</scope>
    <source>
        <strain evidence="16">Lst14</strain>
    </source>
</reference>
<evidence type="ECO:0000256" key="7">
    <source>
        <dbReference type="ARBA" id="ARBA00022759"/>
    </source>
</evidence>
<dbReference type="SUPFAM" id="SSF48403">
    <property type="entry name" value="Ankyrin repeat"/>
    <property type="match status" value="1"/>
</dbReference>
<comment type="similarity">
    <text evidence="2 13">Belongs to the ANKZF1/VMS1 family.</text>
</comment>
<evidence type="ECO:0000259" key="15">
    <source>
        <dbReference type="PROSITE" id="PS52044"/>
    </source>
</evidence>
<keyword evidence="17" id="KW-1185">Reference proteome</keyword>
<keyword evidence="8" id="KW-0863">Zinc-finger</keyword>
<dbReference type="GO" id="GO:0016787">
    <property type="term" value="F:hydrolase activity"/>
    <property type="evidence" value="ECO:0007669"/>
    <property type="project" value="UniProtKB-KW"/>
</dbReference>
<keyword evidence="10" id="KW-0862">Zinc</keyword>
<feature type="region of interest" description="Disordered" evidence="14">
    <location>
        <begin position="219"/>
        <end position="238"/>
    </location>
</feature>
<keyword evidence="9 13" id="KW-0378">Hydrolase</keyword>
<protein>
    <recommendedName>
        <fullName evidence="15">VLRF1 domain-containing protein</fullName>
    </recommendedName>
</protein>
<evidence type="ECO:0000313" key="16">
    <source>
        <dbReference type="EMBL" id="RZF36554.1"/>
    </source>
</evidence>
<dbReference type="InParanoid" id="A0A482WSM5"/>
<organism evidence="16 17">
    <name type="scientific">Laodelphax striatellus</name>
    <name type="common">Small brown planthopper</name>
    <name type="synonym">Delphax striatella</name>
    <dbReference type="NCBI Taxonomy" id="195883"/>
    <lineage>
        <taxon>Eukaryota</taxon>
        <taxon>Metazoa</taxon>
        <taxon>Ecdysozoa</taxon>
        <taxon>Arthropoda</taxon>
        <taxon>Hexapoda</taxon>
        <taxon>Insecta</taxon>
        <taxon>Pterygota</taxon>
        <taxon>Neoptera</taxon>
        <taxon>Paraneoptera</taxon>
        <taxon>Hemiptera</taxon>
        <taxon>Auchenorrhyncha</taxon>
        <taxon>Fulgoroidea</taxon>
        <taxon>Delphacidae</taxon>
        <taxon>Criomorphinae</taxon>
        <taxon>Laodelphax</taxon>
    </lineage>
</organism>
<evidence type="ECO:0000256" key="14">
    <source>
        <dbReference type="SAM" id="MobiDB-lite"/>
    </source>
</evidence>
<evidence type="ECO:0000256" key="4">
    <source>
        <dbReference type="ARBA" id="ARBA00022722"/>
    </source>
</evidence>
<dbReference type="STRING" id="195883.A0A482WSM5"/>
<dbReference type="InterPro" id="IPR036770">
    <property type="entry name" value="Ankyrin_rpt-contain_sf"/>
</dbReference>
<evidence type="ECO:0000256" key="13">
    <source>
        <dbReference type="PROSITE-ProRule" id="PRU01389"/>
    </source>
</evidence>
<keyword evidence="3 13" id="KW-0963">Cytoplasm</keyword>
<comment type="domain">
    <text evidence="13">The VLRF1 domain mediates binding to the 60S ribosomal subunit.</text>
</comment>
<evidence type="ECO:0000256" key="6">
    <source>
        <dbReference type="ARBA" id="ARBA00022737"/>
    </source>
</evidence>
<dbReference type="GO" id="GO:0005737">
    <property type="term" value="C:cytoplasm"/>
    <property type="evidence" value="ECO:0007669"/>
    <property type="project" value="UniProtKB-SubCell"/>
</dbReference>
<feature type="active site" evidence="13">
    <location>
        <position position="225"/>
    </location>
</feature>
<dbReference type="InterPro" id="IPR047139">
    <property type="entry name" value="ANKZ1/VMS1"/>
</dbReference>
<dbReference type="PANTHER" id="PTHR16036:SF2">
    <property type="entry name" value="TRNA ENDONUCLEASE ANKZF1"/>
    <property type="match status" value="1"/>
</dbReference>
<dbReference type="PROSITE" id="PS52044">
    <property type="entry name" value="VLRF1"/>
    <property type="match status" value="1"/>
</dbReference>
<dbReference type="Proteomes" id="UP000291343">
    <property type="component" value="Unassembled WGS sequence"/>
</dbReference>
<evidence type="ECO:0000256" key="12">
    <source>
        <dbReference type="ARBA" id="ARBA00023054"/>
    </source>
</evidence>